<sequence>MLCVDKHCARYIFWLQLSILKYHLHFFTKIDLLNVCITG</sequence>
<organism evidence="1">
    <name type="scientific">Anguilla anguilla</name>
    <name type="common">European freshwater eel</name>
    <name type="synonym">Muraena anguilla</name>
    <dbReference type="NCBI Taxonomy" id="7936"/>
    <lineage>
        <taxon>Eukaryota</taxon>
        <taxon>Metazoa</taxon>
        <taxon>Chordata</taxon>
        <taxon>Craniata</taxon>
        <taxon>Vertebrata</taxon>
        <taxon>Euteleostomi</taxon>
        <taxon>Actinopterygii</taxon>
        <taxon>Neopterygii</taxon>
        <taxon>Teleostei</taxon>
        <taxon>Anguilliformes</taxon>
        <taxon>Anguillidae</taxon>
        <taxon>Anguilla</taxon>
    </lineage>
</organism>
<protein>
    <submittedName>
        <fullName evidence="1">Uncharacterized protein</fullName>
    </submittedName>
</protein>
<accession>A0A0E9UAN1</accession>
<dbReference type="AlphaFoldDB" id="A0A0E9UAN1"/>
<name>A0A0E9UAN1_ANGAN</name>
<reference evidence="1" key="1">
    <citation type="submission" date="2014-11" db="EMBL/GenBank/DDBJ databases">
        <authorList>
            <person name="Amaro Gonzalez C."/>
        </authorList>
    </citation>
    <scope>NUCLEOTIDE SEQUENCE</scope>
</reference>
<evidence type="ECO:0000313" key="1">
    <source>
        <dbReference type="EMBL" id="JAH62230.1"/>
    </source>
</evidence>
<dbReference type="EMBL" id="GBXM01046347">
    <property type="protein sequence ID" value="JAH62230.1"/>
    <property type="molecule type" value="Transcribed_RNA"/>
</dbReference>
<reference evidence="1" key="2">
    <citation type="journal article" date="2015" name="Fish Shellfish Immunol.">
        <title>Early steps in the European eel (Anguilla anguilla)-Vibrio vulnificus interaction in the gills: Role of the RtxA13 toxin.</title>
        <authorList>
            <person name="Callol A."/>
            <person name="Pajuelo D."/>
            <person name="Ebbesson L."/>
            <person name="Teles M."/>
            <person name="MacKenzie S."/>
            <person name="Amaro C."/>
        </authorList>
    </citation>
    <scope>NUCLEOTIDE SEQUENCE</scope>
</reference>
<proteinExistence type="predicted"/>